<name>A0ABN9GRP1_9NEOB</name>
<feature type="chain" id="PRO_5045550768" evidence="1">
    <location>
        <begin position="21"/>
        <end position="57"/>
    </location>
</feature>
<proteinExistence type="predicted"/>
<accession>A0ABN9GRP1</accession>
<feature type="non-terminal residue" evidence="2">
    <location>
        <position position="57"/>
    </location>
</feature>
<evidence type="ECO:0000256" key="1">
    <source>
        <dbReference type="SAM" id="SignalP"/>
    </source>
</evidence>
<sequence length="57" mass="6466">MMLRTCPQLLWSTMARPVLSGTCPVKLLYGLRLWSWCCSSVSGSWPSSYSLGYLYVE</sequence>
<dbReference type="EMBL" id="CATNWA010018900">
    <property type="protein sequence ID" value="CAI9610143.1"/>
    <property type="molecule type" value="Genomic_DNA"/>
</dbReference>
<evidence type="ECO:0000313" key="3">
    <source>
        <dbReference type="Proteomes" id="UP001162483"/>
    </source>
</evidence>
<keyword evidence="1" id="KW-0732">Signal</keyword>
<dbReference type="Proteomes" id="UP001162483">
    <property type="component" value="Unassembled WGS sequence"/>
</dbReference>
<feature type="signal peptide" evidence="1">
    <location>
        <begin position="1"/>
        <end position="20"/>
    </location>
</feature>
<reference evidence="2" key="1">
    <citation type="submission" date="2023-05" db="EMBL/GenBank/DDBJ databases">
        <authorList>
            <person name="Stuckert A."/>
        </authorList>
    </citation>
    <scope>NUCLEOTIDE SEQUENCE</scope>
</reference>
<evidence type="ECO:0000313" key="2">
    <source>
        <dbReference type="EMBL" id="CAI9610143.1"/>
    </source>
</evidence>
<protein>
    <submittedName>
        <fullName evidence="2">Uncharacterized protein</fullName>
    </submittedName>
</protein>
<organism evidence="2 3">
    <name type="scientific">Staurois parvus</name>
    <dbReference type="NCBI Taxonomy" id="386267"/>
    <lineage>
        <taxon>Eukaryota</taxon>
        <taxon>Metazoa</taxon>
        <taxon>Chordata</taxon>
        <taxon>Craniata</taxon>
        <taxon>Vertebrata</taxon>
        <taxon>Euteleostomi</taxon>
        <taxon>Amphibia</taxon>
        <taxon>Batrachia</taxon>
        <taxon>Anura</taxon>
        <taxon>Neobatrachia</taxon>
        <taxon>Ranoidea</taxon>
        <taxon>Ranidae</taxon>
        <taxon>Staurois</taxon>
    </lineage>
</organism>
<comment type="caution">
    <text evidence="2">The sequence shown here is derived from an EMBL/GenBank/DDBJ whole genome shotgun (WGS) entry which is preliminary data.</text>
</comment>
<keyword evidence="3" id="KW-1185">Reference proteome</keyword>
<gene>
    <name evidence="2" type="ORF">SPARVUS_LOCUS14375838</name>
</gene>